<dbReference type="RefSeq" id="WP_285488628.1">
    <property type="nucleotide sequence ID" value="NZ_BSTI01000013.1"/>
</dbReference>
<dbReference type="InterPro" id="IPR032710">
    <property type="entry name" value="NTF2-like_dom_sf"/>
</dbReference>
<dbReference type="AlphaFoldDB" id="A0A9W6R476"/>
<evidence type="ECO:0000313" key="1">
    <source>
        <dbReference type="EMBL" id="GLY68819.1"/>
    </source>
</evidence>
<gene>
    <name evidence="1" type="ORF">Atai01_54380</name>
</gene>
<name>A0A9W6R476_9PSEU</name>
<dbReference type="Proteomes" id="UP001165136">
    <property type="component" value="Unassembled WGS sequence"/>
</dbReference>
<evidence type="ECO:0000313" key="2">
    <source>
        <dbReference type="Proteomes" id="UP001165136"/>
    </source>
</evidence>
<proteinExistence type="predicted"/>
<dbReference type="SUPFAM" id="SSF54427">
    <property type="entry name" value="NTF2-like"/>
    <property type="match status" value="1"/>
</dbReference>
<accession>A0A9W6R476</accession>
<keyword evidence="2" id="KW-1185">Reference proteome</keyword>
<dbReference type="Gene3D" id="3.10.450.50">
    <property type="match status" value="1"/>
</dbReference>
<comment type="caution">
    <text evidence="1">The sequence shown here is derived from an EMBL/GenBank/DDBJ whole genome shotgun (WGS) entry which is preliminary data.</text>
</comment>
<organism evidence="1 2">
    <name type="scientific">Amycolatopsis taiwanensis</name>
    <dbReference type="NCBI Taxonomy" id="342230"/>
    <lineage>
        <taxon>Bacteria</taxon>
        <taxon>Bacillati</taxon>
        <taxon>Actinomycetota</taxon>
        <taxon>Actinomycetes</taxon>
        <taxon>Pseudonocardiales</taxon>
        <taxon>Pseudonocardiaceae</taxon>
        <taxon>Amycolatopsis</taxon>
    </lineage>
</organism>
<dbReference type="EMBL" id="BSTI01000013">
    <property type="protein sequence ID" value="GLY68819.1"/>
    <property type="molecule type" value="Genomic_DNA"/>
</dbReference>
<sequence length="128" mass="13941">MTTTTHPNSAILEDVYADLACIGRYAADSIVLHPADGSAPVKGKTAVERHELDLIRATGNTLVMDVEHIIANDYFGSVHGVLRAHVGDNDIAMPFCGLWRFASAVIVEHWENAYRPVELTRLLSGGSR</sequence>
<protein>
    <recommendedName>
        <fullName evidence="3">SnoaL-like domain-containing protein</fullName>
    </recommendedName>
</protein>
<reference evidence="1" key="1">
    <citation type="submission" date="2023-03" db="EMBL/GenBank/DDBJ databases">
        <title>Amycolatopsis taiwanensis NBRC 103393.</title>
        <authorList>
            <person name="Ichikawa N."/>
            <person name="Sato H."/>
            <person name="Tonouchi N."/>
        </authorList>
    </citation>
    <scope>NUCLEOTIDE SEQUENCE</scope>
    <source>
        <strain evidence="1">NBRC 103393</strain>
    </source>
</reference>
<evidence type="ECO:0008006" key="3">
    <source>
        <dbReference type="Google" id="ProtNLM"/>
    </source>
</evidence>